<keyword evidence="2" id="KW-0488">Methylation</keyword>
<dbReference type="InterPro" id="IPR003578">
    <property type="entry name" value="Small_GTPase_Rho"/>
</dbReference>
<keyword evidence="5" id="KW-0132">Cell division</keyword>
<dbReference type="PROSITE" id="PS51420">
    <property type="entry name" value="RHO"/>
    <property type="match status" value="1"/>
</dbReference>
<dbReference type="PRINTS" id="PR00449">
    <property type="entry name" value="RASTRNSFRMNG"/>
</dbReference>
<dbReference type="SMART" id="SM00173">
    <property type="entry name" value="RAS"/>
    <property type="match status" value="1"/>
</dbReference>
<comment type="caution">
    <text evidence="5">The sequence shown here is derived from an EMBL/GenBank/DDBJ whole genome shotgun (WGS) entry which is preliminary data.</text>
</comment>
<dbReference type="EMBL" id="JACAZI010000005">
    <property type="protein sequence ID" value="KAF7360439.1"/>
    <property type="molecule type" value="Genomic_DNA"/>
</dbReference>
<protein>
    <submittedName>
        <fullName evidence="5">CC42-CANAL CELL division control protein 42</fullName>
    </submittedName>
</protein>
<dbReference type="NCBIfam" id="TIGR00231">
    <property type="entry name" value="small_GTP"/>
    <property type="match status" value="1"/>
</dbReference>
<dbReference type="PROSITE" id="PS51421">
    <property type="entry name" value="RAS"/>
    <property type="match status" value="1"/>
</dbReference>
<dbReference type="Proteomes" id="UP000620124">
    <property type="component" value="Unassembled WGS sequence"/>
</dbReference>
<evidence type="ECO:0000256" key="2">
    <source>
        <dbReference type="ARBA" id="ARBA00022481"/>
    </source>
</evidence>
<gene>
    <name evidence="5" type="ORF">MVEN_00774100</name>
</gene>
<organism evidence="5 6">
    <name type="scientific">Mycena venus</name>
    <dbReference type="NCBI Taxonomy" id="2733690"/>
    <lineage>
        <taxon>Eukaryota</taxon>
        <taxon>Fungi</taxon>
        <taxon>Dikarya</taxon>
        <taxon>Basidiomycota</taxon>
        <taxon>Agaricomycotina</taxon>
        <taxon>Agaricomycetes</taxon>
        <taxon>Agaricomycetidae</taxon>
        <taxon>Agaricales</taxon>
        <taxon>Marasmiineae</taxon>
        <taxon>Mycenaceae</taxon>
        <taxon>Mycena</taxon>
    </lineage>
</organism>
<dbReference type="PROSITE" id="PS51419">
    <property type="entry name" value="RAB"/>
    <property type="match status" value="1"/>
</dbReference>
<accession>A0A8H6YLF7</accession>
<keyword evidence="3" id="KW-0547">Nucleotide-binding</keyword>
<comment type="similarity">
    <text evidence="1">Belongs to the small GTPase superfamily. Rho family.</text>
</comment>
<evidence type="ECO:0000256" key="4">
    <source>
        <dbReference type="ARBA" id="ARBA00023134"/>
    </source>
</evidence>
<dbReference type="FunFam" id="3.40.50.300:FF:001179">
    <property type="entry name" value="Rho family GTPase"/>
    <property type="match status" value="1"/>
</dbReference>
<dbReference type="InterPro" id="IPR005225">
    <property type="entry name" value="Small_GTP-bd"/>
</dbReference>
<dbReference type="InterPro" id="IPR027417">
    <property type="entry name" value="P-loop_NTPase"/>
</dbReference>
<evidence type="ECO:0000256" key="1">
    <source>
        <dbReference type="ARBA" id="ARBA00010142"/>
    </source>
</evidence>
<dbReference type="InterPro" id="IPR001806">
    <property type="entry name" value="Small_GTPase"/>
</dbReference>
<dbReference type="SUPFAM" id="SSF52540">
    <property type="entry name" value="P-loop containing nucleoside triphosphate hydrolases"/>
    <property type="match status" value="1"/>
</dbReference>
<name>A0A8H6YLF7_9AGAR</name>
<dbReference type="GO" id="GO:0007264">
    <property type="term" value="P:small GTPase-mediated signal transduction"/>
    <property type="evidence" value="ECO:0007669"/>
    <property type="project" value="InterPro"/>
</dbReference>
<dbReference type="AlphaFoldDB" id="A0A8H6YLF7"/>
<dbReference type="Pfam" id="PF00071">
    <property type="entry name" value="Ras"/>
    <property type="match status" value="1"/>
</dbReference>
<dbReference type="PANTHER" id="PTHR24072">
    <property type="entry name" value="RHO FAMILY GTPASE"/>
    <property type="match status" value="1"/>
</dbReference>
<keyword evidence="6" id="KW-1185">Reference proteome</keyword>
<dbReference type="Gene3D" id="3.40.50.300">
    <property type="entry name" value="P-loop containing nucleotide triphosphate hydrolases"/>
    <property type="match status" value="1"/>
</dbReference>
<reference evidence="5" key="1">
    <citation type="submission" date="2020-05" db="EMBL/GenBank/DDBJ databases">
        <title>Mycena genomes resolve the evolution of fungal bioluminescence.</title>
        <authorList>
            <person name="Tsai I.J."/>
        </authorList>
    </citation>
    <scope>NUCLEOTIDE SEQUENCE</scope>
    <source>
        <strain evidence="5">CCC161011</strain>
    </source>
</reference>
<evidence type="ECO:0000313" key="6">
    <source>
        <dbReference type="Proteomes" id="UP000620124"/>
    </source>
</evidence>
<dbReference type="SMART" id="SM00174">
    <property type="entry name" value="RHO"/>
    <property type="match status" value="1"/>
</dbReference>
<dbReference type="OrthoDB" id="2963424at2759"/>
<dbReference type="GO" id="GO:0051301">
    <property type="term" value="P:cell division"/>
    <property type="evidence" value="ECO:0007669"/>
    <property type="project" value="UniProtKB-KW"/>
</dbReference>
<dbReference type="SMART" id="SM00175">
    <property type="entry name" value="RAB"/>
    <property type="match status" value="1"/>
</dbReference>
<evidence type="ECO:0000256" key="3">
    <source>
        <dbReference type="ARBA" id="ARBA00022741"/>
    </source>
</evidence>
<sequence>MDTIKLVVVGDDDVGKGSLLHLAPRNALKALVLLFGTTLDLPMHLIRNQKVFDSYAVSIPIGTETWTFGLWDTAGQADYDRLRPLSYPQTDVFVVCFSVGLPASFENVKQKWFPEVNHFCPGVPNILVATQIDLRSDERAVEKMAKLGQLPVSTAQGEKMARELGATKYFECSAKTHEGVQNVFDQAIAAAVTDIKRKRNLKKPNSCIVL</sequence>
<evidence type="ECO:0000313" key="5">
    <source>
        <dbReference type="EMBL" id="KAF7360439.1"/>
    </source>
</evidence>
<keyword evidence="4" id="KW-0342">GTP-binding</keyword>
<dbReference type="GO" id="GO:0003924">
    <property type="term" value="F:GTPase activity"/>
    <property type="evidence" value="ECO:0007669"/>
    <property type="project" value="InterPro"/>
</dbReference>
<proteinExistence type="inferred from homology"/>
<keyword evidence="5" id="KW-0131">Cell cycle</keyword>
<dbReference type="GO" id="GO:0005525">
    <property type="term" value="F:GTP binding"/>
    <property type="evidence" value="ECO:0007669"/>
    <property type="project" value="UniProtKB-KW"/>
</dbReference>